<feature type="non-terminal residue" evidence="1">
    <location>
        <position position="1"/>
    </location>
</feature>
<name>K1SST6_9ZZZZ</name>
<proteinExistence type="predicted"/>
<reference evidence="1" key="1">
    <citation type="journal article" date="2013" name="Environ. Microbiol.">
        <title>Microbiota from the distal guts of lean and obese adolescents exhibit partial functional redundancy besides clear differences in community structure.</title>
        <authorList>
            <person name="Ferrer M."/>
            <person name="Ruiz A."/>
            <person name="Lanza F."/>
            <person name="Haange S.B."/>
            <person name="Oberbach A."/>
            <person name="Till H."/>
            <person name="Bargiela R."/>
            <person name="Campoy C."/>
            <person name="Segura M.T."/>
            <person name="Richter M."/>
            <person name="von Bergen M."/>
            <person name="Seifert J."/>
            <person name="Suarez A."/>
        </authorList>
    </citation>
    <scope>NUCLEOTIDE SEQUENCE</scope>
</reference>
<dbReference type="EMBL" id="AJWY01009934">
    <property type="protein sequence ID" value="EKC56940.1"/>
    <property type="molecule type" value="Genomic_DNA"/>
</dbReference>
<gene>
    <name evidence="1" type="ORF">LEA_14588</name>
</gene>
<protein>
    <submittedName>
        <fullName evidence="1">Uncharacterized protein</fullName>
    </submittedName>
</protein>
<dbReference type="AlphaFoldDB" id="K1SST6"/>
<organism evidence="1">
    <name type="scientific">human gut metagenome</name>
    <dbReference type="NCBI Taxonomy" id="408170"/>
    <lineage>
        <taxon>unclassified sequences</taxon>
        <taxon>metagenomes</taxon>
        <taxon>organismal metagenomes</taxon>
    </lineage>
</organism>
<accession>K1SST6</accession>
<evidence type="ECO:0000313" key="1">
    <source>
        <dbReference type="EMBL" id="EKC56940.1"/>
    </source>
</evidence>
<comment type="caution">
    <text evidence="1">The sequence shown here is derived from an EMBL/GenBank/DDBJ whole genome shotgun (WGS) entry which is preliminary data.</text>
</comment>
<sequence length="27" mass="3282">KKIEDEVHYLNDSQFTQEPLALNSIYW</sequence>